<comment type="caution">
    <text evidence="1">The sequence shown here is derived from an EMBL/GenBank/DDBJ whole genome shotgun (WGS) entry which is preliminary data.</text>
</comment>
<organism evidence="1 2">
    <name type="scientific">Marinactinospora rubrisoli</name>
    <dbReference type="NCBI Taxonomy" id="2715399"/>
    <lineage>
        <taxon>Bacteria</taxon>
        <taxon>Bacillati</taxon>
        <taxon>Actinomycetota</taxon>
        <taxon>Actinomycetes</taxon>
        <taxon>Streptosporangiales</taxon>
        <taxon>Nocardiopsidaceae</taxon>
        <taxon>Marinactinospora</taxon>
    </lineage>
</organism>
<name>A0ABW2KFX8_9ACTN</name>
<keyword evidence="2" id="KW-1185">Reference proteome</keyword>
<evidence type="ECO:0000313" key="1">
    <source>
        <dbReference type="EMBL" id="MFC7328340.1"/>
    </source>
</evidence>
<evidence type="ECO:0000313" key="2">
    <source>
        <dbReference type="Proteomes" id="UP001596540"/>
    </source>
</evidence>
<dbReference type="RefSeq" id="WP_379871003.1">
    <property type="nucleotide sequence ID" value="NZ_JBHTBH010000005.1"/>
</dbReference>
<gene>
    <name evidence="1" type="ORF">ACFQRF_11355</name>
</gene>
<dbReference type="EMBL" id="JBHTBH010000005">
    <property type="protein sequence ID" value="MFC7328340.1"/>
    <property type="molecule type" value="Genomic_DNA"/>
</dbReference>
<proteinExistence type="predicted"/>
<accession>A0ABW2KFX8</accession>
<dbReference type="Proteomes" id="UP001596540">
    <property type="component" value="Unassembled WGS sequence"/>
</dbReference>
<protein>
    <submittedName>
        <fullName evidence="1">Uncharacterized protein</fullName>
    </submittedName>
</protein>
<reference evidence="2" key="1">
    <citation type="journal article" date="2019" name="Int. J. Syst. Evol. Microbiol.">
        <title>The Global Catalogue of Microorganisms (GCM) 10K type strain sequencing project: providing services to taxonomists for standard genome sequencing and annotation.</title>
        <authorList>
            <consortium name="The Broad Institute Genomics Platform"/>
            <consortium name="The Broad Institute Genome Sequencing Center for Infectious Disease"/>
            <person name="Wu L."/>
            <person name="Ma J."/>
        </authorList>
    </citation>
    <scope>NUCLEOTIDE SEQUENCE [LARGE SCALE GENOMIC DNA]</scope>
    <source>
        <strain evidence="2">CGMCC 4.7382</strain>
    </source>
</reference>
<sequence length="57" mass="6046">MVAAKGGEDTALYRCTRFIALNEVGGAPERFGVPVAEFHARAAEREASWPGAAARGR</sequence>